<gene>
    <name evidence="1" type="ORF">FZEAL_1124</name>
</gene>
<dbReference type="AlphaFoldDB" id="A0A8H4UT82"/>
<dbReference type="OrthoDB" id="4430588at2759"/>
<reference evidence="1" key="1">
    <citation type="journal article" date="2020" name="BMC Genomics">
        <title>Correction to: Identification and distribution of gene clusters required for synthesis of sphingolipid metabolism inhibitors in diverse species of the filamentous fungus Fusarium.</title>
        <authorList>
            <person name="Kim H.S."/>
            <person name="Lohmar J.M."/>
            <person name="Busman M."/>
            <person name="Brown D.W."/>
            <person name="Naumann T.A."/>
            <person name="Divon H.H."/>
            <person name="Lysoe E."/>
            <person name="Uhlig S."/>
            <person name="Proctor R.H."/>
        </authorList>
    </citation>
    <scope>NUCLEOTIDE SEQUENCE</scope>
    <source>
        <strain evidence="1">NRRL 22465</strain>
    </source>
</reference>
<name>A0A8H4UT82_9HYPO</name>
<dbReference type="EMBL" id="JABEYC010000065">
    <property type="protein sequence ID" value="KAF4983395.1"/>
    <property type="molecule type" value="Genomic_DNA"/>
</dbReference>
<comment type="caution">
    <text evidence="1">The sequence shown here is derived from an EMBL/GenBank/DDBJ whole genome shotgun (WGS) entry which is preliminary data.</text>
</comment>
<reference evidence="1" key="2">
    <citation type="submission" date="2020-05" db="EMBL/GenBank/DDBJ databases">
        <authorList>
            <person name="Kim H.-S."/>
            <person name="Proctor R.H."/>
            <person name="Brown D.W."/>
        </authorList>
    </citation>
    <scope>NUCLEOTIDE SEQUENCE</scope>
    <source>
        <strain evidence="1">NRRL 22465</strain>
    </source>
</reference>
<organism evidence="1 2">
    <name type="scientific">Fusarium zealandicum</name>
    <dbReference type="NCBI Taxonomy" id="1053134"/>
    <lineage>
        <taxon>Eukaryota</taxon>
        <taxon>Fungi</taxon>
        <taxon>Dikarya</taxon>
        <taxon>Ascomycota</taxon>
        <taxon>Pezizomycotina</taxon>
        <taxon>Sordariomycetes</taxon>
        <taxon>Hypocreomycetidae</taxon>
        <taxon>Hypocreales</taxon>
        <taxon>Nectriaceae</taxon>
        <taxon>Fusarium</taxon>
        <taxon>Fusarium staphyleae species complex</taxon>
    </lineage>
</organism>
<evidence type="ECO:0000313" key="2">
    <source>
        <dbReference type="Proteomes" id="UP000635477"/>
    </source>
</evidence>
<dbReference type="InterPro" id="IPR011010">
    <property type="entry name" value="DNA_brk_join_enz"/>
</dbReference>
<accession>A0A8H4UT82</accession>
<dbReference type="Proteomes" id="UP000635477">
    <property type="component" value="Unassembled WGS sequence"/>
</dbReference>
<sequence>MPVQLRNRSHLRDAVECTYTIPLSIPPGLTDQGRDGSSPLFILPPEVLAQIFQQAHLVDRAMLAFSCKTLLGISELCNLQVPDRRHHIARWCSIQAKTPHAPCACPWMEDLLQRFRPIDSRGRLSRAWNWCIDCKRYRRTRRGYWSDILSDQDTQDWGKTEHQLWRSGVDWFSRGLKRQCPTCRVGEWEPLPELEATGNDTERLM</sequence>
<evidence type="ECO:0000313" key="1">
    <source>
        <dbReference type="EMBL" id="KAF4983395.1"/>
    </source>
</evidence>
<proteinExistence type="predicted"/>
<keyword evidence="2" id="KW-1185">Reference proteome</keyword>
<protein>
    <recommendedName>
        <fullName evidence="3">F-box domain-containing protein</fullName>
    </recommendedName>
</protein>
<dbReference type="SUPFAM" id="SSF56349">
    <property type="entry name" value="DNA breaking-rejoining enzymes"/>
    <property type="match status" value="1"/>
</dbReference>
<evidence type="ECO:0008006" key="3">
    <source>
        <dbReference type="Google" id="ProtNLM"/>
    </source>
</evidence>
<dbReference type="GO" id="GO:0003677">
    <property type="term" value="F:DNA binding"/>
    <property type="evidence" value="ECO:0007669"/>
    <property type="project" value="InterPro"/>
</dbReference>